<reference evidence="1" key="1">
    <citation type="submission" date="2022-11" db="EMBL/GenBank/DDBJ databases">
        <title>Chromosome-level genome of Pogonophryne albipinna.</title>
        <authorList>
            <person name="Jo E."/>
        </authorList>
    </citation>
    <scope>NUCLEOTIDE SEQUENCE</scope>
    <source>
        <strain evidence="1">SGF0006</strain>
        <tissue evidence="1">Muscle</tissue>
    </source>
</reference>
<proteinExistence type="predicted"/>
<protein>
    <submittedName>
        <fullName evidence="1">Uncharacterized protein</fullName>
    </submittedName>
</protein>
<evidence type="ECO:0000313" key="2">
    <source>
        <dbReference type="Proteomes" id="UP001219934"/>
    </source>
</evidence>
<dbReference type="EMBL" id="JAPTMU010000012">
    <property type="protein sequence ID" value="KAJ4934803.1"/>
    <property type="molecule type" value="Genomic_DNA"/>
</dbReference>
<dbReference type="AlphaFoldDB" id="A0AAD6B1Z4"/>
<comment type="caution">
    <text evidence="1">The sequence shown here is derived from an EMBL/GenBank/DDBJ whole genome shotgun (WGS) entry which is preliminary data.</text>
</comment>
<organism evidence="1 2">
    <name type="scientific">Pogonophryne albipinna</name>
    <dbReference type="NCBI Taxonomy" id="1090488"/>
    <lineage>
        <taxon>Eukaryota</taxon>
        <taxon>Metazoa</taxon>
        <taxon>Chordata</taxon>
        <taxon>Craniata</taxon>
        <taxon>Vertebrata</taxon>
        <taxon>Euteleostomi</taxon>
        <taxon>Actinopterygii</taxon>
        <taxon>Neopterygii</taxon>
        <taxon>Teleostei</taxon>
        <taxon>Neoteleostei</taxon>
        <taxon>Acanthomorphata</taxon>
        <taxon>Eupercaria</taxon>
        <taxon>Perciformes</taxon>
        <taxon>Notothenioidei</taxon>
        <taxon>Pogonophryne</taxon>
    </lineage>
</organism>
<accession>A0AAD6B1Z4</accession>
<gene>
    <name evidence="1" type="ORF">JOQ06_007585</name>
</gene>
<evidence type="ECO:0000313" key="1">
    <source>
        <dbReference type="EMBL" id="KAJ4934803.1"/>
    </source>
</evidence>
<sequence>MTDMALLGTLEQAPCLVLTQPSDPICPLRGPLQPWEEEAHAGAILLGLISSAHLEAGWGLTGDHRGRGLDLLAVSSRVTHSEDRPAAYST</sequence>
<name>A0AAD6B1Z4_9TELE</name>
<dbReference type="Proteomes" id="UP001219934">
    <property type="component" value="Unassembled WGS sequence"/>
</dbReference>
<keyword evidence="2" id="KW-1185">Reference proteome</keyword>